<protein>
    <submittedName>
        <fullName evidence="1">Uncharacterized protein</fullName>
    </submittedName>
</protein>
<dbReference type="Proteomes" id="UP001303760">
    <property type="component" value="Unassembled WGS sequence"/>
</dbReference>
<dbReference type="PANTHER" id="PTHR42085">
    <property type="entry name" value="F-BOX DOMAIN-CONTAINING PROTEIN"/>
    <property type="match status" value="1"/>
</dbReference>
<reference evidence="1" key="2">
    <citation type="submission" date="2023-05" db="EMBL/GenBank/DDBJ databases">
        <authorList>
            <consortium name="Lawrence Berkeley National Laboratory"/>
            <person name="Steindorff A."/>
            <person name="Hensen N."/>
            <person name="Bonometti L."/>
            <person name="Westerberg I."/>
            <person name="Brannstrom I.O."/>
            <person name="Guillou S."/>
            <person name="Cros-Aarteil S."/>
            <person name="Calhoun S."/>
            <person name="Haridas S."/>
            <person name="Kuo A."/>
            <person name="Mondo S."/>
            <person name="Pangilinan J."/>
            <person name="Riley R."/>
            <person name="Labutti K."/>
            <person name="Andreopoulos B."/>
            <person name="Lipzen A."/>
            <person name="Chen C."/>
            <person name="Yanf M."/>
            <person name="Daum C."/>
            <person name="Ng V."/>
            <person name="Clum A."/>
            <person name="Ohm R."/>
            <person name="Martin F."/>
            <person name="Silar P."/>
            <person name="Natvig D."/>
            <person name="Lalanne C."/>
            <person name="Gautier V."/>
            <person name="Ament-Velasquez S.L."/>
            <person name="Kruys A."/>
            <person name="Hutchinson M.I."/>
            <person name="Powell A.J."/>
            <person name="Barry K."/>
            <person name="Miller A.N."/>
            <person name="Grigoriev I.V."/>
            <person name="Debuchy R."/>
            <person name="Gladieux P."/>
            <person name="Thoren M.H."/>
            <person name="Johannesson H."/>
        </authorList>
    </citation>
    <scope>NUCLEOTIDE SEQUENCE</scope>
    <source>
        <strain evidence="1">CBS 532.94</strain>
    </source>
</reference>
<accession>A0AAN7C369</accession>
<evidence type="ECO:0000313" key="1">
    <source>
        <dbReference type="EMBL" id="KAK4234207.1"/>
    </source>
</evidence>
<gene>
    <name evidence="1" type="ORF">C8A03DRAFT_47411</name>
</gene>
<organism evidence="1 2">
    <name type="scientific">Achaetomium macrosporum</name>
    <dbReference type="NCBI Taxonomy" id="79813"/>
    <lineage>
        <taxon>Eukaryota</taxon>
        <taxon>Fungi</taxon>
        <taxon>Dikarya</taxon>
        <taxon>Ascomycota</taxon>
        <taxon>Pezizomycotina</taxon>
        <taxon>Sordariomycetes</taxon>
        <taxon>Sordariomycetidae</taxon>
        <taxon>Sordariales</taxon>
        <taxon>Chaetomiaceae</taxon>
        <taxon>Achaetomium</taxon>
    </lineage>
</organism>
<dbReference type="PANTHER" id="PTHR42085:SF1">
    <property type="entry name" value="F-BOX DOMAIN-CONTAINING PROTEIN"/>
    <property type="match status" value="1"/>
</dbReference>
<reference evidence="1" key="1">
    <citation type="journal article" date="2023" name="Mol. Phylogenet. Evol.">
        <title>Genome-scale phylogeny and comparative genomics of the fungal order Sordariales.</title>
        <authorList>
            <person name="Hensen N."/>
            <person name="Bonometti L."/>
            <person name="Westerberg I."/>
            <person name="Brannstrom I.O."/>
            <person name="Guillou S."/>
            <person name="Cros-Aarteil S."/>
            <person name="Calhoun S."/>
            <person name="Haridas S."/>
            <person name="Kuo A."/>
            <person name="Mondo S."/>
            <person name="Pangilinan J."/>
            <person name="Riley R."/>
            <person name="LaButti K."/>
            <person name="Andreopoulos B."/>
            <person name="Lipzen A."/>
            <person name="Chen C."/>
            <person name="Yan M."/>
            <person name="Daum C."/>
            <person name="Ng V."/>
            <person name="Clum A."/>
            <person name="Steindorff A."/>
            <person name="Ohm R.A."/>
            <person name="Martin F."/>
            <person name="Silar P."/>
            <person name="Natvig D.O."/>
            <person name="Lalanne C."/>
            <person name="Gautier V."/>
            <person name="Ament-Velasquez S.L."/>
            <person name="Kruys A."/>
            <person name="Hutchinson M.I."/>
            <person name="Powell A.J."/>
            <person name="Barry K."/>
            <person name="Miller A.N."/>
            <person name="Grigoriev I.V."/>
            <person name="Debuchy R."/>
            <person name="Gladieux P."/>
            <person name="Hiltunen Thoren M."/>
            <person name="Johannesson H."/>
        </authorList>
    </citation>
    <scope>NUCLEOTIDE SEQUENCE</scope>
    <source>
        <strain evidence="1">CBS 532.94</strain>
    </source>
</reference>
<keyword evidence="2" id="KW-1185">Reference proteome</keyword>
<dbReference type="AlphaFoldDB" id="A0AAN7C369"/>
<dbReference type="InterPro" id="IPR038883">
    <property type="entry name" value="AN11006-like"/>
</dbReference>
<comment type="caution">
    <text evidence="1">The sequence shown here is derived from an EMBL/GenBank/DDBJ whole genome shotgun (WGS) entry which is preliminary data.</text>
</comment>
<sequence>MAHQLDSQTTPLSPLLRLSPRIRRRIYYYVGLASWGSPYKFSLATGAALKRAPNPSCFHGLLLSCRAIYQESAALLYSANQFIASLLRLRALTARSLQSLSNLTIVLHEESCRRFGVYASDWLCCVHGRASSWGSEMCLTLEHNDNNKLTAAQALLDEWHSTAAHLLSHATPGRLVLSVICDMDPRHPRALGVAKSIVAPIRLLPPSYLRACHIRLARKPDHRLQQLAQDAVLEACGIGTPSLKPPSNATAATLTTLPRELCIRILEYNDLVTPRREVTWSRQDRGYMLYNRGHNKCHSAQFFNCWFGQRTNCCFCRRRHAAFSLTCKCWAPPGPTLFLVCCALYEDAQFVFFSSNRFIVHDFNYCAPWDRPCPPEPEEDQEGPTSTYPYPNERLAVSQFLREVVPVRSLSHLRFLELLLPPYRPPNWPGIHHPAMTDWRATLDWLRGKINPPGLTLRLMVADLPYKDLSWEPDDMLISFPNDIMDCYHDTITIDEGEAIMKAYMDFLQRALMEAITPDVPNPHIRKGDPRERALKKCAERYVMGDRYKTLYANDRKEPQFSDRVDLFRG</sequence>
<proteinExistence type="predicted"/>
<evidence type="ECO:0000313" key="2">
    <source>
        <dbReference type="Proteomes" id="UP001303760"/>
    </source>
</evidence>
<name>A0AAN7C369_9PEZI</name>
<dbReference type="EMBL" id="MU860402">
    <property type="protein sequence ID" value="KAK4234207.1"/>
    <property type="molecule type" value="Genomic_DNA"/>
</dbReference>